<dbReference type="PANTHER" id="PTHR13377:SF14">
    <property type="entry name" value="RHOMBOID-LIKE PROTEIN 19"/>
    <property type="match status" value="1"/>
</dbReference>
<feature type="transmembrane region" description="Helical" evidence="5">
    <location>
        <begin position="174"/>
        <end position="193"/>
    </location>
</feature>
<dbReference type="PANTHER" id="PTHR13377">
    <property type="entry name" value="PLACENTAL PROTEIN 6"/>
    <property type="match status" value="1"/>
</dbReference>
<dbReference type="OrthoDB" id="73612at2759"/>
<dbReference type="FunFam" id="1.20.1540.10:FF:000004">
    <property type="entry name" value="Transmembrane protein 115"/>
    <property type="match status" value="1"/>
</dbReference>
<keyword evidence="4 5" id="KW-0472">Membrane</keyword>
<dbReference type="Gene3D" id="1.20.1540.10">
    <property type="entry name" value="Rhomboid-like"/>
    <property type="match status" value="1"/>
</dbReference>
<sequence length="244" mass="27323">MNYLTQIPKLCKGLAVVLIVGHIFVLYFPAAISYIALIPAKTIPFAWNLITSPYFEQSTEGVVISLIGLLVTGKLLDPIWGSRELLKFIFVVNVLTSLCVFVTAICLYYITSQELYLYMPVSGFHGAISGLIVGIKQILPDKELPLLKIKAKWSPSLAILAYVIVSLFRTTEVAAYVPTFVFGAYTGWIYLRYWQKKPDSNIRGDQSDDFAFSTFFPSFLRGAIDPIASVFERAFCKRSETSDD</sequence>
<dbReference type="Proteomes" id="UP000015453">
    <property type="component" value="Unassembled WGS sequence"/>
</dbReference>
<feature type="transmembrane region" description="Helical" evidence="5">
    <location>
        <begin position="88"/>
        <end position="110"/>
    </location>
</feature>
<evidence type="ECO:0000256" key="5">
    <source>
        <dbReference type="SAM" id="Phobius"/>
    </source>
</evidence>
<dbReference type="EMBL" id="AUSU01008747">
    <property type="protein sequence ID" value="EPS58976.1"/>
    <property type="molecule type" value="Genomic_DNA"/>
</dbReference>
<dbReference type="GO" id="GO:0005794">
    <property type="term" value="C:Golgi apparatus"/>
    <property type="evidence" value="ECO:0007669"/>
    <property type="project" value="TreeGrafter"/>
</dbReference>
<evidence type="ECO:0000256" key="2">
    <source>
        <dbReference type="ARBA" id="ARBA00022692"/>
    </source>
</evidence>
<evidence type="ECO:0000313" key="7">
    <source>
        <dbReference type="Proteomes" id="UP000015453"/>
    </source>
</evidence>
<comment type="caution">
    <text evidence="6">The sequence shown here is derived from an EMBL/GenBank/DDBJ whole genome shotgun (WGS) entry which is preliminary data.</text>
</comment>
<dbReference type="GO" id="GO:0016020">
    <property type="term" value="C:membrane"/>
    <property type="evidence" value="ECO:0007669"/>
    <property type="project" value="UniProtKB-SubCell"/>
</dbReference>
<comment type="subcellular location">
    <subcellularLocation>
        <location evidence="1">Membrane</location>
        <topology evidence="1">Multi-pass membrane protein</topology>
    </subcellularLocation>
</comment>
<reference evidence="6 7" key="1">
    <citation type="journal article" date="2013" name="BMC Genomics">
        <title>The miniature genome of a carnivorous plant Genlisea aurea contains a low number of genes and short non-coding sequences.</title>
        <authorList>
            <person name="Leushkin E.V."/>
            <person name="Sutormin R.A."/>
            <person name="Nabieva E.R."/>
            <person name="Penin A.A."/>
            <person name="Kondrashov A.S."/>
            <person name="Logacheva M.D."/>
        </authorList>
    </citation>
    <scope>NUCLEOTIDE SEQUENCE [LARGE SCALE GENOMIC DNA]</scope>
</reference>
<protein>
    <recommendedName>
        <fullName evidence="8">Peptidase S54 rhomboid domain-containing protein</fullName>
    </recommendedName>
</protein>
<dbReference type="GO" id="GO:0006890">
    <property type="term" value="P:retrograde vesicle-mediated transport, Golgi to endoplasmic reticulum"/>
    <property type="evidence" value="ECO:0007669"/>
    <property type="project" value="InterPro"/>
</dbReference>
<dbReference type="SUPFAM" id="SSF144091">
    <property type="entry name" value="Rhomboid-like"/>
    <property type="match status" value="1"/>
</dbReference>
<evidence type="ECO:0000313" key="6">
    <source>
        <dbReference type="EMBL" id="EPS58976.1"/>
    </source>
</evidence>
<evidence type="ECO:0000256" key="4">
    <source>
        <dbReference type="ARBA" id="ARBA00023136"/>
    </source>
</evidence>
<dbReference type="Pfam" id="PF08551">
    <property type="entry name" value="DUF1751"/>
    <property type="match status" value="1"/>
</dbReference>
<dbReference type="InterPro" id="IPR013861">
    <property type="entry name" value="TMEM115/Pdh1/Rbl19"/>
</dbReference>
<evidence type="ECO:0000256" key="1">
    <source>
        <dbReference type="ARBA" id="ARBA00004141"/>
    </source>
</evidence>
<dbReference type="InterPro" id="IPR035952">
    <property type="entry name" value="Rhomboid-like_sf"/>
</dbReference>
<accession>S8C3M4</accession>
<dbReference type="SMART" id="SM01160">
    <property type="entry name" value="DUF1751"/>
    <property type="match status" value="1"/>
</dbReference>
<feature type="non-terminal residue" evidence="6">
    <location>
        <position position="244"/>
    </location>
</feature>
<dbReference type="AlphaFoldDB" id="S8C3M4"/>
<feature type="transmembrane region" description="Helical" evidence="5">
    <location>
        <begin position="12"/>
        <end position="38"/>
    </location>
</feature>
<keyword evidence="2 5" id="KW-0812">Transmembrane</keyword>
<name>S8C3M4_9LAMI</name>
<keyword evidence="7" id="KW-1185">Reference proteome</keyword>
<proteinExistence type="predicted"/>
<keyword evidence="3 5" id="KW-1133">Transmembrane helix</keyword>
<feature type="transmembrane region" description="Helical" evidence="5">
    <location>
        <begin position="116"/>
        <end position="139"/>
    </location>
</feature>
<evidence type="ECO:0008006" key="8">
    <source>
        <dbReference type="Google" id="ProtNLM"/>
    </source>
</evidence>
<evidence type="ECO:0000256" key="3">
    <source>
        <dbReference type="ARBA" id="ARBA00022989"/>
    </source>
</evidence>
<organism evidence="6 7">
    <name type="scientific">Genlisea aurea</name>
    <dbReference type="NCBI Taxonomy" id="192259"/>
    <lineage>
        <taxon>Eukaryota</taxon>
        <taxon>Viridiplantae</taxon>
        <taxon>Streptophyta</taxon>
        <taxon>Embryophyta</taxon>
        <taxon>Tracheophyta</taxon>
        <taxon>Spermatophyta</taxon>
        <taxon>Magnoliopsida</taxon>
        <taxon>eudicotyledons</taxon>
        <taxon>Gunneridae</taxon>
        <taxon>Pentapetalae</taxon>
        <taxon>asterids</taxon>
        <taxon>lamiids</taxon>
        <taxon>Lamiales</taxon>
        <taxon>Lentibulariaceae</taxon>
        <taxon>Genlisea</taxon>
    </lineage>
</organism>
<gene>
    <name evidence="6" type="ORF">M569_15836</name>
</gene>